<feature type="region of interest" description="Disordered" evidence="1">
    <location>
        <begin position="322"/>
        <end position="368"/>
    </location>
</feature>
<feature type="compositionally biased region" description="Polar residues" evidence="1">
    <location>
        <begin position="547"/>
        <end position="559"/>
    </location>
</feature>
<dbReference type="AlphaFoldDB" id="A0A9W8DXV7"/>
<protein>
    <submittedName>
        <fullName evidence="2">Uncharacterized protein</fullName>
    </submittedName>
</protein>
<feature type="compositionally biased region" description="Polar residues" evidence="1">
    <location>
        <begin position="522"/>
        <end position="539"/>
    </location>
</feature>
<feature type="region of interest" description="Disordered" evidence="1">
    <location>
        <begin position="381"/>
        <end position="448"/>
    </location>
</feature>
<organism evidence="2 3">
    <name type="scientific">Tieghemiomyces parasiticus</name>
    <dbReference type="NCBI Taxonomy" id="78921"/>
    <lineage>
        <taxon>Eukaryota</taxon>
        <taxon>Fungi</taxon>
        <taxon>Fungi incertae sedis</taxon>
        <taxon>Zoopagomycota</taxon>
        <taxon>Kickxellomycotina</taxon>
        <taxon>Dimargaritomycetes</taxon>
        <taxon>Dimargaritales</taxon>
        <taxon>Dimargaritaceae</taxon>
        <taxon>Tieghemiomyces</taxon>
    </lineage>
</organism>
<dbReference type="EMBL" id="JANBPT010000360">
    <property type="protein sequence ID" value="KAJ1923005.1"/>
    <property type="molecule type" value="Genomic_DNA"/>
</dbReference>
<dbReference type="OrthoDB" id="5600450at2759"/>
<comment type="caution">
    <text evidence="2">The sequence shown here is derived from an EMBL/GenBank/DDBJ whole genome shotgun (WGS) entry which is preliminary data.</text>
</comment>
<feature type="region of interest" description="Disordered" evidence="1">
    <location>
        <begin position="1"/>
        <end position="162"/>
    </location>
</feature>
<feature type="compositionally biased region" description="Basic residues" evidence="1">
    <location>
        <begin position="43"/>
        <end position="54"/>
    </location>
</feature>
<dbReference type="GO" id="GO:0016071">
    <property type="term" value="P:mRNA metabolic process"/>
    <property type="evidence" value="ECO:0007669"/>
    <property type="project" value="UniProtKB-ARBA"/>
</dbReference>
<proteinExistence type="predicted"/>
<gene>
    <name evidence="2" type="ORF">IWQ60_006156</name>
</gene>
<evidence type="ECO:0000313" key="2">
    <source>
        <dbReference type="EMBL" id="KAJ1923005.1"/>
    </source>
</evidence>
<dbReference type="Proteomes" id="UP001150569">
    <property type="component" value="Unassembled WGS sequence"/>
</dbReference>
<feature type="compositionally biased region" description="Polar residues" evidence="1">
    <location>
        <begin position="210"/>
        <end position="226"/>
    </location>
</feature>
<feature type="compositionally biased region" description="Gly residues" evidence="1">
    <location>
        <begin position="570"/>
        <end position="587"/>
    </location>
</feature>
<keyword evidence="3" id="KW-1185">Reference proteome</keyword>
<feature type="compositionally biased region" description="Polar residues" evidence="1">
    <location>
        <begin position="19"/>
        <end position="30"/>
    </location>
</feature>
<feature type="compositionally biased region" description="Polar residues" evidence="1">
    <location>
        <begin position="322"/>
        <end position="336"/>
    </location>
</feature>
<reference evidence="2" key="1">
    <citation type="submission" date="2022-07" db="EMBL/GenBank/DDBJ databases">
        <title>Phylogenomic reconstructions and comparative analyses of Kickxellomycotina fungi.</title>
        <authorList>
            <person name="Reynolds N.K."/>
            <person name="Stajich J.E."/>
            <person name="Barry K."/>
            <person name="Grigoriev I.V."/>
            <person name="Crous P."/>
            <person name="Smith M.E."/>
        </authorList>
    </citation>
    <scope>NUCLEOTIDE SEQUENCE</scope>
    <source>
        <strain evidence="2">RSA 861</strain>
    </source>
</reference>
<dbReference type="InterPro" id="IPR028322">
    <property type="entry name" value="PNRC-like_rgn"/>
</dbReference>
<sequence>MTSTHSPPPGPRAKKPIRSSPTPRPTNQPAASKPPSDGQGGNKPRRTGGGRRRFTVSDQRSAQSGPRPHPAEAPPHPQYQRHNDQRGPNQHSRRAYGNGVDFTHMPASGSKRHLPALHASAGGPAVQAFPPPRPCPEAAAQGARHHPHAPPSVNPRRARRRSSLAVDVGISDLLLSTAGQHHTHYYPQPAPYPTGHIHPAQGGPFHPFHPTQSRGGHSQHPTTQRTPIADSKSRYAGAHFQNSPEPSALPFPIPLFTEVPLPTIGTVPAGSAPSESTLPSSDTIRALFGSHMHPPQSTSPLLPAGPLTATQIHAHLTQSLAMQATGSSPASHSARTTPARPVESNRAPSASLQVLGAQSARSATHDDLRVKSRQLLNLLKDSSPYTPKVSPADLSLAASGDETPGSNANRRGSNSAPRTQRSTPRSAANRAPDVPVHETDEGALSPGPVANLSSLFSKLLTPPAGSTTAPAAATKALSSDHSSPPTDTVCPRRSPPNPALTVAHPTAAVITPVRPARGANPSPCQRTPNGRRTPKASQTQPPPGRKQSGSGDAGNTNDVFGQPEGDGHHGQQGGGVPNRGARNGGAGSRRNRKPPPPPPQQQHDSTNGVQRRDMPRSKSHVNLKVSG</sequence>
<feature type="compositionally biased region" description="Low complexity" evidence="1">
    <location>
        <begin position="463"/>
        <end position="479"/>
    </location>
</feature>
<accession>A0A9W8DXV7</accession>
<feature type="compositionally biased region" description="Pro residues" evidence="1">
    <location>
        <begin position="67"/>
        <end position="77"/>
    </location>
</feature>
<name>A0A9W8DXV7_9FUNG</name>
<feature type="region of interest" description="Disordered" evidence="1">
    <location>
        <begin position="463"/>
        <end position="627"/>
    </location>
</feature>
<evidence type="ECO:0000313" key="3">
    <source>
        <dbReference type="Proteomes" id="UP001150569"/>
    </source>
</evidence>
<evidence type="ECO:0000256" key="1">
    <source>
        <dbReference type="SAM" id="MobiDB-lite"/>
    </source>
</evidence>
<feature type="region of interest" description="Disordered" evidence="1">
    <location>
        <begin position="209"/>
        <end position="229"/>
    </location>
</feature>
<feature type="compositionally biased region" description="Pro residues" evidence="1">
    <location>
        <begin position="1"/>
        <end position="11"/>
    </location>
</feature>
<feature type="compositionally biased region" description="Polar residues" evidence="1">
    <location>
        <begin position="404"/>
        <end position="426"/>
    </location>
</feature>
<dbReference type="Pfam" id="PF15365">
    <property type="entry name" value="PNRC"/>
    <property type="match status" value="1"/>
</dbReference>